<organism evidence="1 2">
    <name type="scientific">Ditylenchus dipsaci</name>
    <dbReference type="NCBI Taxonomy" id="166011"/>
    <lineage>
        <taxon>Eukaryota</taxon>
        <taxon>Metazoa</taxon>
        <taxon>Ecdysozoa</taxon>
        <taxon>Nematoda</taxon>
        <taxon>Chromadorea</taxon>
        <taxon>Rhabditida</taxon>
        <taxon>Tylenchina</taxon>
        <taxon>Tylenchomorpha</taxon>
        <taxon>Sphaerularioidea</taxon>
        <taxon>Anguinidae</taxon>
        <taxon>Anguininae</taxon>
        <taxon>Ditylenchus</taxon>
    </lineage>
</organism>
<dbReference type="Proteomes" id="UP000887574">
    <property type="component" value="Unplaced"/>
</dbReference>
<name>A0A915DRC8_9BILA</name>
<evidence type="ECO:0000313" key="1">
    <source>
        <dbReference type="Proteomes" id="UP000887574"/>
    </source>
</evidence>
<dbReference type="WBParaSite" id="jg2232">
    <property type="protein sequence ID" value="jg2232"/>
    <property type="gene ID" value="jg2232"/>
</dbReference>
<protein>
    <submittedName>
        <fullName evidence="2">Uncharacterized protein</fullName>
    </submittedName>
</protein>
<reference evidence="2" key="1">
    <citation type="submission" date="2022-11" db="UniProtKB">
        <authorList>
            <consortium name="WormBaseParasite"/>
        </authorList>
    </citation>
    <scope>IDENTIFICATION</scope>
</reference>
<accession>A0A915DRC8</accession>
<dbReference type="AlphaFoldDB" id="A0A915DRC8"/>
<sequence length="234" mass="26322">MNVTHGIVYSETITKKYRGGFYYPLATQLDKISCNFIKERGYATTTKLFLLNYTQGARSMPNKTAKNIVNHYQDSDYKWKCTLPSLDTIESLQPVCLTGNLTIDLTSDGHKAVAEKMKDFAKKLADDLDFPFQVVPLLVIKPIDMDSARIKEVNRNDRVFRLSSPLLGGYVGFANYLEGFYPGVVAFLQQGWLAQKDLVVSPELDSNNITLGDCRVKSPVTSTVSPSNYNMIYF</sequence>
<evidence type="ECO:0000313" key="2">
    <source>
        <dbReference type="WBParaSite" id="jg2232"/>
    </source>
</evidence>
<keyword evidence="1" id="KW-1185">Reference proteome</keyword>
<proteinExistence type="predicted"/>